<comment type="caution">
    <text evidence="1">The sequence shown here is derived from an EMBL/GenBank/DDBJ whole genome shotgun (WGS) entry which is preliminary data.</text>
</comment>
<evidence type="ECO:0000313" key="1">
    <source>
        <dbReference type="EMBL" id="KKK58016.1"/>
    </source>
</evidence>
<sequence>MTDDVNCPHCNIIIEPSNIMGDSDWDEQEFDWYDDNECPNCNKRFKIRQCDIEIIRNFEIEKDD</sequence>
<dbReference type="AlphaFoldDB" id="A0A0F8ZDB0"/>
<gene>
    <name evidence="1" type="ORF">LCGC14_3048680</name>
</gene>
<dbReference type="EMBL" id="LAZR01064188">
    <property type="protein sequence ID" value="KKK58016.1"/>
    <property type="molecule type" value="Genomic_DNA"/>
</dbReference>
<organism evidence="1">
    <name type="scientific">marine sediment metagenome</name>
    <dbReference type="NCBI Taxonomy" id="412755"/>
    <lineage>
        <taxon>unclassified sequences</taxon>
        <taxon>metagenomes</taxon>
        <taxon>ecological metagenomes</taxon>
    </lineage>
</organism>
<reference evidence="1" key="1">
    <citation type="journal article" date="2015" name="Nature">
        <title>Complex archaea that bridge the gap between prokaryotes and eukaryotes.</title>
        <authorList>
            <person name="Spang A."/>
            <person name="Saw J.H."/>
            <person name="Jorgensen S.L."/>
            <person name="Zaremba-Niedzwiedzka K."/>
            <person name="Martijn J."/>
            <person name="Lind A.E."/>
            <person name="van Eijk R."/>
            <person name="Schleper C."/>
            <person name="Guy L."/>
            <person name="Ettema T.J."/>
        </authorList>
    </citation>
    <scope>NUCLEOTIDE SEQUENCE</scope>
</reference>
<name>A0A0F8ZDB0_9ZZZZ</name>
<protein>
    <submittedName>
        <fullName evidence="1">Uncharacterized protein</fullName>
    </submittedName>
</protein>
<accession>A0A0F8ZDB0</accession>
<proteinExistence type="predicted"/>